<dbReference type="HAMAP" id="MF_02066">
    <property type="entry name" value="CpoB"/>
    <property type="match status" value="1"/>
</dbReference>
<evidence type="ECO:0000256" key="1">
    <source>
        <dbReference type="HAMAP-Rule" id="MF_02066"/>
    </source>
</evidence>
<dbReference type="Proteomes" id="UP000282438">
    <property type="component" value="Chromosome"/>
</dbReference>
<protein>
    <recommendedName>
        <fullName evidence="1">Cell division coordinator CpoB</fullName>
    </recommendedName>
</protein>
<dbReference type="GO" id="GO:0030288">
    <property type="term" value="C:outer membrane-bounded periplasmic space"/>
    <property type="evidence" value="ECO:0007669"/>
    <property type="project" value="UniProtKB-UniRule"/>
</dbReference>
<dbReference type="InterPro" id="IPR034706">
    <property type="entry name" value="CpoB"/>
</dbReference>
<dbReference type="InterPro" id="IPR011990">
    <property type="entry name" value="TPR-like_helical_dom_sf"/>
</dbReference>
<reference evidence="3 4" key="1">
    <citation type="submission" date="2018-12" db="EMBL/GenBank/DDBJ databases">
        <title>Complete genome sequence of Iodobacter sp. H11R3.</title>
        <authorList>
            <person name="Bae J.-W."/>
        </authorList>
    </citation>
    <scope>NUCLEOTIDE SEQUENCE [LARGE SCALE GENOMIC DNA]</scope>
    <source>
        <strain evidence="3 4">H11R3</strain>
    </source>
</reference>
<dbReference type="Gene3D" id="1.25.40.10">
    <property type="entry name" value="Tetratricopeptide repeat domain"/>
    <property type="match status" value="1"/>
</dbReference>
<comment type="subcellular location">
    <subcellularLocation>
        <location evidence="1">Periplasm</location>
    </subcellularLocation>
</comment>
<dbReference type="Pfam" id="PF13174">
    <property type="entry name" value="TPR_6"/>
    <property type="match status" value="2"/>
</dbReference>
<comment type="function">
    <text evidence="1">Mediates coordination of peptidoglycan synthesis and outer membrane constriction during cell division.</text>
</comment>
<keyword evidence="4" id="KW-1185">Reference proteome</keyword>
<dbReference type="InterPro" id="IPR019734">
    <property type="entry name" value="TPR_rpt"/>
</dbReference>
<keyword evidence="1" id="KW-0175">Coiled coil</keyword>
<dbReference type="OrthoDB" id="8525418at2"/>
<keyword evidence="1" id="KW-0132">Cell division</keyword>
<dbReference type="AlphaFoldDB" id="A0A3S8ZVA8"/>
<dbReference type="Gene3D" id="1.20.5.110">
    <property type="match status" value="1"/>
</dbReference>
<proteinExistence type="inferred from homology"/>
<name>A0A3S8ZVA8_9NEIS</name>
<dbReference type="GO" id="GO:0070206">
    <property type="term" value="P:protein trimerization"/>
    <property type="evidence" value="ECO:0007669"/>
    <property type="project" value="InterPro"/>
</dbReference>
<dbReference type="KEGG" id="iod:EJO50_13435"/>
<dbReference type="GO" id="GO:0043093">
    <property type="term" value="P:FtsZ-dependent cytokinesis"/>
    <property type="evidence" value="ECO:0007669"/>
    <property type="project" value="UniProtKB-UniRule"/>
</dbReference>
<dbReference type="Pfam" id="PF16331">
    <property type="entry name" value="TolA_bind_tri"/>
    <property type="match status" value="1"/>
</dbReference>
<organism evidence="3 4">
    <name type="scientific">Iodobacter ciconiae</name>
    <dbReference type="NCBI Taxonomy" id="2496266"/>
    <lineage>
        <taxon>Bacteria</taxon>
        <taxon>Pseudomonadati</taxon>
        <taxon>Pseudomonadota</taxon>
        <taxon>Betaproteobacteria</taxon>
        <taxon>Neisseriales</taxon>
        <taxon>Chitinibacteraceae</taxon>
        <taxon>Iodobacter</taxon>
    </lineage>
</organism>
<dbReference type="SUPFAM" id="SSF48452">
    <property type="entry name" value="TPR-like"/>
    <property type="match status" value="1"/>
</dbReference>
<sequence length="293" mass="32697">MSPMSVIAAQKLFTTEKLRSNHCRKLKKVIVSTTDEQMLVRAFSTSHQIESMKRIATLFLLAFSVQAHAGLFDDNEARQQLNDLRNAQTQVQKKTDDRLMQLEASNSRAIELVGQIEKLRQEISTLRGQNEVLQFNLDEAAKRQKDLYTDLDARMRAMELAKAESKAAAVVSEQQQLDDIVQLTRSGKHKEAVVGLHKFINENTGSAQLPTAYYWMGVSQTALKSYKGAQTSYQQVLSGNDETHAPDALFGLAVIANAQGDKKSSRRFLLQLIEKYPQAEKAAAAKKALLATD</sequence>
<feature type="coiled-coil region" evidence="1">
    <location>
        <begin position="77"/>
        <end position="136"/>
    </location>
</feature>
<accession>A0A3S8ZVA8</accession>
<dbReference type="InterPro" id="IPR032519">
    <property type="entry name" value="YbgF_tri"/>
</dbReference>
<evidence type="ECO:0000313" key="3">
    <source>
        <dbReference type="EMBL" id="AZN37401.1"/>
    </source>
</evidence>
<keyword evidence="1" id="KW-0732">Signal</keyword>
<comment type="similarity">
    <text evidence="1">Belongs to the CpoB family.</text>
</comment>
<gene>
    <name evidence="1" type="primary">cpoB</name>
    <name evidence="3" type="ORF">EJO50_13435</name>
</gene>
<evidence type="ECO:0000259" key="2">
    <source>
        <dbReference type="Pfam" id="PF16331"/>
    </source>
</evidence>
<dbReference type="EMBL" id="CP034433">
    <property type="protein sequence ID" value="AZN37401.1"/>
    <property type="molecule type" value="Genomic_DNA"/>
</dbReference>
<feature type="domain" description="YbgF trimerisation" evidence="2">
    <location>
        <begin position="96"/>
        <end position="163"/>
    </location>
</feature>
<keyword evidence="1" id="KW-0131">Cell cycle</keyword>
<keyword evidence="1" id="KW-0574">Periplasm</keyword>
<evidence type="ECO:0000313" key="4">
    <source>
        <dbReference type="Proteomes" id="UP000282438"/>
    </source>
</evidence>